<sequence>MEPLISVEKAKIRLRLSVLFAFSLWALLGVAAWWRVTSVRRSPIPALVSFPISQRVASRLASPAASEGGSGDVYKAAADVYARWEAAYKKKRRQEADEPAEGAKAAASPVFALLPPLVSGFSLELVPLCGAVRPAAADFFDWLQGRAAALREAGKVSWPEDPKLYGSLFPAQEAPEGADATKGDTARGERRPFVTDLRLLFSPTDRATSLLLGLEATGASLLRVALIDSAVSRASSSACASAAPERARRREDALTYTIFFSAERAEGKKYASRFTLHAESAITVVAPAPSSEASTSSAAAQRTYSALAQLLRTSFFAPLNETRFFFPFSSQYDLSFWLGGDSVPRRLGAKQTGQHRLAWRFKRDVYAPFLEPFFSRLAVVFNFLHTQSQVVPHSGIASLLTPPADSASAAPWVLDMASQHHLHAVASTWQPEHIMTTPTHAPAPSLNLAVYRSPVPVVLRGGKPGRKIRREPSEAATGQGTETDTVTGIAIPGWGGLAVASPVSASAPASSAIFQFPARDMQHIAGVWVAQLRTFFALPPTLADYFAEDALEGGAAGDADTGRWRVRVVGDSEERASFLDEANENDVVMLWESPREEAAHANEKDPEKANRAILVVAQHADAGVGVWEVWRLARRVYVQLVERAVSNIRSLQTIIENQTELAVQPHVGEALERALTFIDCSAEALQGRICETLPDDLHKQLLSSDVAAEAGRVLDAHATGRDARGVAPARFLGLALALARAAFQDSLEALQEESVTGKSHFSFEFKCAIYVPLAVPVLLPLVVGFMKLNKHSKQLAKAAAALQ</sequence>
<evidence type="ECO:0000256" key="4">
    <source>
        <dbReference type="ARBA" id="ARBA00022502"/>
    </source>
</evidence>
<dbReference type="PANTHER" id="PTHR21072:SF13">
    <property type="entry name" value="GPI TRANSAMIDASE COMPONENT PIG-S"/>
    <property type="match status" value="1"/>
</dbReference>
<keyword evidence="7 11" id="KW-1133">Transmembrane helix</keyword>
<dbReference type="OrthoDB" id="333430at2759"/>
<evidence type="ECO:0000256" key="9">
    <source>
        <dbReference type="ARBA" id="ARBA00023180"/>
    </source>
</evidence>
<gene>
    <name evidence="12" type="ORF">BESB_009350</name>
</gene>
<keyword evidence="4" id="KW-0337">GPI-anchor biosynthesis</keyword>
<dbReference type="RefSeq" id="XP_029222602.1">
    <property type="nucleotide sequence ID" value="XM_029359689.1"/>
</dbReference>
<evidence type="ECO:0000256" key="10">
    <source>
        <dbReference type="SAM" id="MobiDB-lite"/>
    </source>
</evidence>
<dbReference type="PANTHER" id="PTHR21072">
    <property type="entry name" value="GPI TRANSAMIDASE COMPONENT PIG-S"/>
    <property type="match status" value="1"/>
</dbReference>
<evidence type="ECO:0000256" key="8">
    <source>
        <dbReference type="ARBA" id="ARBA00023136"/>
    </source>
</evidence>
<comment type="subcellular location">
    <subcellularLocation>
        <location evidence="1">Endoplasmic reticulum membrane</location>
        <topology evidence="1">Multi-pass membrane protein</topology>
    </subcellularLocation>
</comment>
<evidence type="ECO:0000256" key="1">
    <source>
        <dbReference type="ARBA" id="ARBA00004477"/>
    </source>
</evidence>
<dbReference type="VEuPathDB" id="ToxoDB:BESB_009350"/>
<organism evidence="12 13">
    <name type="scientific">Besnoitia besnoiti</name>
    <name type="common">Apicomplexan protozoan</name>
    <dbReference type="NCBI Taxonomy" id="94643"/>
    <lineage>
        <taxon>Eukaryota</taxon>
        <taxon>Sar</taxon>
        <taxon>Alveolata</taxon>
        <taxon>Apicomplexa</taxon>
        <taxon>Conoidasida</taxon>
        <taxon>Coccidia</taxon>
        <taxon>Eucoccidiorida</taxon>
        <taxon>Eimeriorina</taxon>
        <taxon>Sarcocystidae</taxon>
        <taxon>Besnoitia</taxon>
    </lineage>
</organism>
<evidence type="ECO:0000256" key="3">
    <source>
        <dbReference type="ARBA" id="ARBA00005316"/>
    </source>
</evidence>
<dbReference type="InterPro" id="IPR019540">
    <property type="entry name" value="PtdIno-glycan_biosynth_class_S"/>
</dbReference>
<feature type="region of interest" description="Disordered" evidence="10">
    <location>
        <begin position="462"/>
        <end position="484"/>
    </location>
</feature>
<feature type="transmembrane region" description="Helical" evidence="11">
    <location>
        <begin position="769"/>
        <end position="788"/>
    </location>
</feature>
<dbReference type="GeneID" id="40305997"/>
<comment type="similarity">
    <text evidence="3">Belongs to the PIGS family.</text>
</comment>
<dbReference type="Pfam" id="PF10510">
    <property type="entry name" value="PIG-S"/>
    <property type="match status" value="1"/>
</dbReference>
<dbReference type="GO" id="GO:0042765">
    <property type="term" value="C:GPI-anchor transamidase complex"/>
    <property type="evidence" value="ECO:0007669"/>
    <property type="project" value="InterPro"/>
</dbReference>
<keyword evidence="8 11" id="KW-0472">Membrane</keyword>
<dbReference type="GO" id="GO:0016255">
    <property type="term" value="P:attachment of GPI anchor to protein"/>
    <property type="evidence" value="ECO:0007669"/>
    <property type="project" value="InterPro"/>
</dbReference>
<keyword evidence="9" id="KW-0325">Glycoprotein</keyword>
<protein>
    <submittedName>
        <fullName evidence="12">UBA/TS-N domain-containing protein</fullName>
    </submittedName>
</protein>
<evidence type="ECO:0000256" key="5">
    <source>
        <dbReference type="ARBA" id="ARBA00022692"/>
    </source>
</evidence>
<dbReference type="EMBL" id="NWUJ01000001">
    <property type="protein sequence ID" value="PFH38593.1"/>
    <property type="molecule type" value="Genomic_DNA"/>
</dbReference>
<keyword evidence="5 11" id="KW-0812">Transmembrane</keyword>
<evidence type="ECO:0000256" key="6">
    <source>
        <dbReference type="ARBA" id="ARBA00022824"/>
    </source>
</evidence>
<feature type="transmembrane region" description="Helical" evidence="11">
    <location>
        <begin position="12"/>
        <end position="34"/>
    </location>
</feature>
<comment type="pathway">
    <text evidence="2">Glycolipid biosynthesis; glycosylphosphatidylinositol-anchor biosynthesis.</text>
</comment>
<dbReference type="Proteomes" id="UP000224006">
    <property type="component" value="Chromosome I"/>
</dbReference>
<keyword evidence="6" id="KW-0256">Endoplasmic reticulum</keyword>
<evidence type="ECO:0000256" key="7">
    <source>
        <dbReference type="ARBA" id="ARBA00022989"/>
    </source>
</evidence>
<dbReference type="UniPathway" id="UPA00196"/>
<evidence type="ECO:0000313" key="12">
    <source>
        <dbReference type="EMBL" id="PFH38593.1"/>
    </source>
</evidence>
<evidence type="ECO:0000256" key="2">
    <source>
        <dbReference type="ARBA" id="ARBA00004687"/>
    </source>
</evidence>
<accession>A0A2A9MQL7</accession>
<keyword evidence="13" id="KW-1185">Reference proteome</keyword>
<reference evidence="12 13" key="1">
    <citation type="submission" date="2017-09" db="EMBL/GenBank/DDBJ databases">
        <title>Genome sequencing of Besnoitia besnoiti strain Bb-Ger1.</title>
        <authorList>
            <person name="Schares G."/>
            <person name="Venepally P."/>
            <person name="Lorenzi H.A."/>
        </authorList>
    </citation>
    <scope>NUCLEOTIDE SEQUENCE [LARGE SCALE GENOMIC DNA]</scope>
    <source>
        <strain evidence="12 13">Bb-Ger1</strain>
    </source>
</reference>
<dbReference type="GO" id="GO:0006506">
    <property type="term" value="P:GPI anchor biosynthetic process"/>
    <property type="evidence" value="ECO:0007669"/>
    <property type="project" value="UniProtKB-UniPathway"/>
</dbReference>
<dbReference type="AlphaFoldDB" id="A0A2A9MQL7"/>
<name>A0A2A9MQL7_BESBE</name>
<dbReference type="KEGG" id="bbes:BESB_009350"/>
<comment type="caution">
    <text evidence="12">The sequence shown here is derived from an EMBL/GenBank/DDBJ whole genome shotgun (WGS) entry which is preliminary data.</text>
</comment>
<proteinExistence type="inferred from homology"/>
<evidence type="ECO:0000313" key="13">
    <source>
        <dbReference type="Proteomes" id="UP000224006"/>
    </source>
</evidence>
<evidence type="ECO:0000256" key="11">
    <source>
        <dbReference type="SAM" id="Phobius"/>
    </source>
</evidence>